<evidence type="ECO:0000256" key="4">
    <source>
        <dbReference type="ARBA" id="ARBA00051722"/>
    </source>
</evidence>
<dbReference type="GO" id="GO:0030145">
    <property type="term" value="F:manganese ion binding"/>
    <property type="evidence" value="ECO:0007669"/>
    <property type="project" value="InterPro"/>
</dbReference>
<comment type="similarity">
    <text evidence="1">Belongs to the metallo-dependent hydrolases superfamily. CpsB/CapC family.</text>
</comment>
<evidence type="ECO:0000256" key="2">
    <source>
        <dbReference type="ARBA" id="ARBA00013064"/>
    </source>
</evidence>
<evidence type="ECO:0000313" key="5">
    <source>
        <dbReference type="EMBL" id="KIP87850.1"/>
    </source>
</evidence>
<reference evidence="5 6" key="1">
    <citation type="submission" date="2014-12" db="EMBL/GenBank/DDBJ databases">
        <title>16Stimator: statistical estimation of ribosomal gene copy numbers from draft genome assemblies.</title>
        <authorList>
            <person name="Perisin M.A."/>
            <person name="Vetter M."/>
            <person name="Gilbert J.A."/>
            <person name="Bergelson J."/>
        </authorList>
    </citation>
    <scope>NUCLEOTIDE SEQUENCE [LARGE SCALE GENOMIC DNA]</scope>
    <source>
        <strain evidence="5 6">MEJ086</strain>
    </source>
</reference>
<dbReference type="EMBL" id="JXQW01000125">
    <property type="protein sequence ID" value="KIP87850.1"/>
    <property type="molecule type" value="Genomic_DNA"/>
</dbReference>
<dbReference type="SUPFAM" id="SSF89550">
    <property type="entry name" value="PHP domain-like"/>
    <property type="match status" value="1"/>
</dbReference>
<organism evidence="5 6">
    <name type="scientific">Pseudomonas fulva</name>
    <dbReference type="NCBI Taxonomy" id="47880"/>
    <lineage>
        <taxon>Bacteria</taxon>
        <taxon>Pseudomonadati</taxon>
        <taxon>Pseudomonadota</taxon>
        <taxon>Gammaproteobacteria</taxon>
        <taxon>Pseudomonadales</taxon>
        <taxon>Pseudomonadaceae</taxon>
        <taxon>Pseudomonas</taxon>
    </lineage>
</organism>
<name>A0A0D0JRZ1_9PSED</name>
<dbReference type="OrthoDB" id="9788539at2"/>
<dbReference type="Gene3D" id="3.20.20.140">
    <property type="entry name" value="Metal-dependent hydrolases"/>
    <property type="match status" value="1"/>
</dbReference>
<dbReference type="Pfam" id="PF19567">
    <property type="entry name" value="CpsB_CapC"/>
    <property type="match status" value="1"/>
</dbReference>
<gene>
    <name evidence="5" type="ORF">RU08_26210</name>
</gene>
<accession>A0A0D0JRZ1</accession>
<comment type="caution">
    <text evidence="5">The sequence shown here is derived from an EMBL/GenBank/DDBJ whole genome shotgun (WGS) entry which is preliminary data.</text>
</comment>
<dbReference type="InterPro" id="IPR016195">
    <property type="entry name" value="Pol/histidinol_Pase-like"/>
</dbReference>
<dbReference type="PANTHER" id="PTHR39181">
    <property type="entry name" value="TYROSINE-PROTEIN PHOSPHATASE YWQE"/>
    <property type="match status" value="1"/>
</dbReference>
<sequence length="241" mass="26538">MIDLHNHLLPGIDDGPADLPTALEMARMAVANGISHIVCTPHIHAGRYENDSESIRAACNSFNEALQAAGIDLKVGAAAEVRFSGELMTRVKDGSIPFLGQWEGKKALLLEFPHGEMPFGAERLTQWLLENGVVPIIAHPERNKALMHTPSKLKPFIEQGCLLQVTAASAAGRFGERAMHLAHELLRHRVVSIMATDAHNLDHRPPQLQEGLLQAARILGEREAERLVIDTPWRIAHQHFA</sequence>
<dbReference type="RefSeq" id="WP_042556834.1">
    <property type="nucleotide sequence ID" value="NZ_JXQW01000125.1"/>
</dbReference>
<evidence type="ECO:0000313" key="6">
    <source>
        <dbReference type="Proteomes" id="UP000032068"/>
    </source>
</evidence>
<dbReference type="PANTHER" id="PTHR39181:SF1">
    <property type="entry name" value="TYROSINE-PROTEIN PHOSPHATASE YWQE"/>
    <property type="match status" value="1"/>
</dbReference>
<proteinExistence type="inferred from homology"/>
<dbReference type="Proteomes" id="UP000032068">
    <property type="component" value="Unassembled WGS sequence"/>
</dbReference>
<dbReference type="InterPro" id="IPR016667">
    <property type="entry name" value="Caps_polysacc_synth_CpsB/CapC"/>
</dbReference>
<dbReference type="GO" id="GO:0004725">
    <property type="term" value="F:protein tyrosine phosphatase activity"/>
    <property type="evidence" value="ECO:0007669"/>
    <property type="project" value="UniProtKB-EC"/>
</dbReference>
<dbReference type="PIRSF" id="PIRSF016557">
    <property type="entry name" value="Caps_synth_CpsB"/>
    <property type="match status" value="1"/>
</dbReference>
<evidence type="ECO:0000256" key="3">
    <source>
        <dbReference type="ARBA" id="ARBA00022801"/>
    </source>
</evidence>
<dbReference type="AlphaFoldDB" id="A0A0D0JRZ1"/>
<protein>
    <recommendedName>
        <fullName evidence="2">protein-tyrosine-phosphatase</fullName>
        <ecNumber evidence="2">3.1.3.48</ecNumber>
    </recommendedName>
</protein>
<keyword evidence="3" id="KW-0378">Hydrolase</keyword>
<comment type="catalytic activity">
    <reaction evidence="4">
        <text>O-phospho-L-tyrosyl-[protein] + H2O = L-tyrosyl-[protein] + phosphate</text>
        <dbReference type="Rhea" id="RHEA:10684"/>
        <dbReference type="Rhea" id="RHEA-COMP:10136"/>
        <dbReference type="Rhea" id="RHEA-COMP:20101"/>
        <dbReference type="ChEBI" id="CHEBI:15377"/>
        <dbReference type="ChEBI" id="CHEBI:43474"/>
        <dbReference type="ChEBI" id="CHEBI:46858"/>
        <dbReference type="ChEBI" id="CHEBI:61978"/>
        <dbReference type="EC" id="3.1.3.48"/>
    </reaction>
</comment>
<evidence type="ECO:0000256" key="1">
    <source>
        <dbReference type="ARBA" id="ARBA00005750"/>
    </source>
</evidence>
<dbReference type="EC" id="3.1.3.48" evidence="2"/>